<accession>A0A8J6Z0X2</accession>
<evidence type="ECO:0000256" key="1">
    <source>
        <dbReference type="SAM" id="Phobius"/>
    </source>
</evidence>
<dbReference type="AlphaFoldDB" id="A0A8J6Z0X2"/>
<dbReference type="SUPFAM" id="SSF141868">
    <property type="entry name" value="EAL domain-like"/>
    <property type="match status" value="1"/>
</dbReference>
<dbReference type="SMART" id="SM00267">
    <property type="entry name" value="GGDEF"/>
    <property type="match status" value="1"/>
</dbReference>
<dbReference type="PANTHER" id="PTHR33121:SF70">
    <property type="entry name" value="SIGNALING PROTEIN YKOW"/>
    <property type="match status" value="1"/>
</dbReference>
<organism evidence="5 6">
    <name type="scientific">Mangrovicoccus algicola</name>
    <dbReference type="NCBI Taxonomy" id="2771008"/>
    <lineage>
        <taxon>Bacteria</taxon>
        <taxon>Pseudomonadati</taxon>
        <taxon>Pseudomonadota</taxon>
        <taxon>Alphaproteobacteria</taxon>
        <taxon>Rhodobacterales</taxon>
        <taxon>Paracoccaceae</taxon>
        <taxon>Mangrovicoccus</taxon>
    </lineage>
</organism>
<feature type="domain" description="GGDEF" evidence="4">
    <location>
        <begin position="269"/>
        <end position="404"/>
    </location>
</feature>
<dbReference type="Pfam" id="PF00990">
    <property type="entry name" value="GGDEF"/>
    <property type="match status" value="1"/>
</dbReference>
<evidence type="ECO:0000259" key="4">
    <source>
        <dbReference type="PROSITE" id="PS50887"/>
    </source>
</evidence>
<keyword evidence="6" id="KW-1185">Reference proteome</keyword>
<sequence length="669" mass="71913">MTGEAMSFRLRLILIFSLLGLVTHLLLALAALAFTAMRAQDTFVAEAEALSHVLAATLEHHLAETDHGDLLAIAEHAVSTAEIAAIRFEDAGGAPLLQVGTFPGPHGPSRHVAADAEFHDLQMDPDLGPVVRRNVGGRAGTLGSVVIAPDLARLRTDLAVNGVTLALMALAATAMLLVLGWLAATALVRRLGALDRGAARIADGDFRHRIAPSGRDEIARTAVTVNRMADALLREREALERQARTDSLSGLLNRAGMAREFRRMARRGCGISALHIDLDRFKLINDTRGHGAGDAVLQSVASRLRHVAPTDALVARIGGDEFAILMEEDGLGARSLALAEACIEAASRPIEFRGMKLAVGASVGIAHMDPGTRGPDPDRLLADADIALYQAKAAGRGRVALFDHAARQVLQKQADLEFELALGLEYGEFVPFLQPQVDALNGEVIGAEVLARWNSPARGLQTPGMFLQSLRNPELEDRITYMVRAAALDWMSKGEAGRPPAISINLSASELARVDCAGDLDWELAMRGLPARKVAIEVLEDVVLRENDTEVERTIAALRRAGHMLELDDFGTGNSGLANLVRLSVEQLKIDRSFVRGIDADRSRQAIVQAMIGIGRALGIRVLAEGVETEAERQMLISLGCSRMQGFLFARPMATEDFERWMAARSAAA</sequence>
<dbReference type="SMART" id="SM00304">
    <property type="entry name" value="HAMP"/>
    <property type="match status" value="1"/>
</dbReference>
<dbReference type="SUPFAM" id="SSF158472">
    <property type="entry name" value="HAMP domain-like"/>
    <property type="match status" value="1"/>
</dbReference>
<dbReference type="SMART" id="SM00052">
    <property type="entry name" value="EAL"/>
    <property type="match status" value="1"/>
</dbReference>
<dbReference type="GO" id="GO:0007165">
    <property type="term" value="P:signal transduction"/>
    <property type="evidence" value="ECO:0007669"/>
    <property type="project" value="InterPro"/>
</dbReference>
<dbReference type="Gene3D" id="6.10.340.10">
    <property type="match status" value="1"/>
</dbReference>
<comment type="caution">
    <text evidence="5">The sequence shown here is derived from an EMBL/GenBank/DDBJ whole genome shotgun (WGS) entry which is preliminary data.</text>
</comment>
<dbReference type="Gene3D" id="3.30.70.270">
    <property type="match status" value="1"/>
</dbReference>
<dbReference type="SUPFAM" id="SSF55073">
    <property type="entry name" value="Nucleotide cyclase"/>
    <property type="match status" value="1"/>
</dbReference>
<keyword evidence="1" id="KW-0812">Transmembrane</keyword>
<dbReference type="Pfam" id="PF00672">
    <property type="entry name" value="HAMP"/>
    <property type="match status" value="1"/>
</dbReference>
<evidence type="ECO:0000259" key="3">
    <source>
        <dbReference type="PROSITE" id="PS50885"/>
    </source>
</evidence>
<dbReference type="PROSITE" id="PS50885">
    <property type="entry name" value="HAMP"/>
    <property type="match status" value="1"/>
</dbReference>
<dbReference type="NCBIfam" id="TIGR00254">
    <property type="entry name" value="GGDEF"/>
    <property type="match status" value="1"/>
</dbReference>
<dbReference type="InterPro" id="IPR050706">
    <property type="entry name" value="Cyclic-di-GMP_PDE-like"/>
</dbReference>
<protein>
    <submittedName>
        <fullName evidence="5">EAL domain-containing protein</fullName>
    </submittedName>
</protein>
<dbReference type="PROSITE" id="PS50883">
    <property type="entry name" value="EAL"/>
    <property type="match status" value="1"/>
</dbReference>
<dbReference type="InterPro" id="IPR043128">
    <property type="entry name" value="Rev_trsase/Diguanyl_cyclase"/>
</dbReference>
<feature type="domain" description="HAMP" evidence="3">
    <location>
        <begin position="185"/>
        <end position="237"/>
    </location>
</feature>
<feature type="transmembrane region" description="Helical" evidence="1">
    <location>
        <begin position="165"/>
        <end position="188"/>
    </location>
</feature>
<dbReference type="InterPro" id="IPR003660">
    <property type="entry name" value="HAMP_dom"/>
</dbReference>
<dbReference type="InterPro" id="IPR001633">
    <property type="entry name" value="EAL_dom"/>
</dbReference>
<dbReference type="CDD" id="cd01948">
    <property type="entry name" value="EAL"/>
    <property type="match status" value="1"/>
</dbReference>
<proteinExistence type="predicted"/>
<dbReference type="InterPro" id="IPR035919">
    <property type="entry name" value="EAL_sf"/>
</dbReference>
<dbReference type="PANTHER" id="PTHR33121">
    <property type="entry name" value="CYCLIC DI-GMP PHOSPHODIESTERASE PDEF"/>
    <property type="match status" value="1"/>
</dbReference>
<dbReference type="GO" id="GO:0016020">
    <property type="term" value="C:membrane"/>
    <property type="evidence" value="ECO:0007669"/>
    <property type="project" value="InterPro"/>
</dbReference>
<dbReference type="PROSITE" id="PS50887">
    <property type="entry name" value="GGDEF"/>
    <property type="match status" value="1"/>
</dbReference>
<evidence type="ECO:0000313" key="6">
    <source>
        <dbReference type="Proteomes" id="UP000609121"/>
    </source>
</evidence>
<dbReference type="Pfam" id="PF00563">
    <property type="entry name" value="EAL"/>
    <property type="match status" value="1"/>
</dbReference>
<reference evidence="5" key="1">
    <citation type="submission" date="2020-09" db="EMBL/GenBank/DDBJ databases">
        <title>A novel bacterium of genus Mangrovicoccus, isolated from South China Sea.</title>
        <authorList>
            <person name="Huang H."/>
            <person name="Mo K."/>
            <person name="Hu Y."/>
        </authorList>
    </citation>
    <scope>NUCLEOTIDE SEQUENCE</scope>
    <source>
        <strain evidence="5">HB182678</strain>
    </source>
</reference>
<name>A0A8J6Z0X2_9RHOB</name>
<dbReference type="GO" id="GO:0071111">
    <property type="term" value="F:cyclic-guanylate-specific phosphodiesterase activity"/>
    <property type="evidence" value="ECO:0007669"/>
    <property type="project" value="InterPro"/>
</dbReference>
<feature type="domain" description="EAL" evidence="2">
    <location>
        <begin position="413"/>
        <end position="666"/>
    </location>
</feature>
<dbReference type="InterPro" id="IPR000160">
    <property type="entry name" value="GGDEF_dom"/>
</dbReference>
<evidence type="ECO:0000313" key="5">
    <source>
        <dbReference type="EMBL" id="MBE3639578.1"/>
    </source>
</evidence>
<dbReference type="CDD" id="cd06225">
    <property type="entry name" value="HAMP"/>
    <property type="match status" value="1"/>
</dbReference>
<evidence type="ECO:0000259" key="2">
    <source>
        <dbReference type="PROSITE" id="PS50883"/>
    </source>
</evidence>
<dbReference type="EMBL" id="JACVXA010000051">
    <property type="protein sequence ID" value="MBE3639578.1"/>
    <property type="molecule type" value="Genomic_DNA"/>
</dbReference>
<dbReference type="CDD" id="cd01949">
    <property type="entry name" value="GGDEF"/>
    <property type="match status" value="1"/>
</dbReference>
<keyword evidence="1" id="KW-1133">Transmembrane helix</keyword>
<keyword evidence="1" id="KW-0472">Membrane</keyword>
<gene>
    <name evidence="5" type="ORF">ICN82_15350</name>
</gene>
<dbReference type="Gene3D" id="3.20.20.450">
    <property type="entry name" value="EAL domain"/>
    <property type="match status" value="1"/>
</dbReference>
<dbReference type="Proteomes" id="UP000609121">
    <property type="component" value="Unassembled WGS sequence"/>
</dbReference>
<dbReference type="InterPro" id="IPR029787">
    <property type="entry name" value="Nucleotide_cyclase"/>
</dbReference>